<evidence type="ECO:0000313" key="3">
    <source>
        <dbReference type="EMBL" id="KAA1082202.1"/>
    </source>
</evidence>
<dbReference type="AlphaFoldDB" id="A0A5B0N081"/>
<dbReference type="Gene3D" id="2.40.50.140">
    <property type="entry name" value="Nucleic acid-binding proteins"/>
    <property type="match status" value="2"/>
</dbReference>
<dbReference type="SUPFAM" id="SSF50249">
    <property type="entry name" value="Nucleic acid-binding proteins"/>
    <property type="match status" value="2"/>
</dbReference>
<dbReference type="InterPro" id="IPR045209">
    <property type="entry name" value="Rrp5"/>
</dbReference>
<dbReference type="GO" id="GO:0003723">
    <property type="term" value="F:RNA binding"/>
    <property type="evidence" value="ECO:0007669"/>
    <property type="project" value="TreeGrafter"/>
</dbReference>
<name>A0A5B0N081_PUCGR</name>
<dbReference type="Pfam" id="PF23459">
    <property type="entry name" value="S1_RRP5"/>
    <property type="match status" value="1"/>
</dbReference>
<dbReference type="PANTHER" id="PTHR23270:SF10">
    <property type="entry name" value="PROTEIN RRP5 HOMOLOG"/>
    <property type="match status" value="1"/>
</dbReference>
<evidence type="ECO:0000256" key="1">
    <source>
        <dbReference type="SAM" id="MobiDB-lite"/>
    </source>
</evidence>
<dbReference type="GO" id="GO:0006364">
    <property type="term" value="P:rRNA processing"/>
    <property type="evidence" value="ECO:0007669"/>
    <property type="project" value="InterPro"/>
</dbReference>
<feature type="compositionally biased region" description="Basic and acidic residues" evidence="1">
    <location>
        <begin position="214"/>
        <end position="223"/>
    </location>
</feature>
<dbReference type="EMBL" id="VDEP01000439">
    <property type="protein sequence ID" value="KAA1082202.1"/>
    <property type="molecule type" value="Genomic_DNA"/>
</dbReference>
<dbReference type="CDD" id="cd05697">
    <property type="entry name" value="S1_Rrp5_repeat_hs5"/>
    <property type="match status" value="1"/>
</dbReference>
<reference evidence="3 4" key="1">
    <citation type="submission" date="2019-05" db="EMBL/GenBank/DDBJ databases">
        <title>Emergence of the Ug99 lineage of the wheat stem rust pathogen through somatic hybridization.</title>
        <authorList>
            <person name="Li F."/>
            <person name="Upadhyaya N.M."/>
            <person name="Sperschneider J."/>
            <person name="Matny O."/>
            <person name="Nguyen-Phuc H."/>
            <person name="Mago R."/>
            <person name="Raley C."/>
            <person name="Miller M.E."/>
            <person name="Silverstein K.A.T."/>
            <person name="Henningsen E."/>
            <person name="Hirsch C.D."/>
            <person name="Visser B."/>
            <person name="Pretorius Z.A."/>
            <person name="Steffenson B.J."/>
            <person name="Schwessinger B."/>
            <person name="Dodds P.N."/>
            <person name="Figueroa M."/>
        </authorList>
    </citation>
    <scope>NUCLEOTIDE SEQUENCE [LARGE SCALE GENOMIC DNA]</scope>
    <source>
        <strain evidence="3 4">Ug99</strain>
    </source>
</reference>
<dbReference type="FunFam" id="2.40.50.140:FF:000179">
    <property type="entry name" value="rRNA biogenesis protein RRP5"/>
    <property type="match status" value="1"/>
</dbReference>
<dbReference type="InterPro" id="IPR003029">
    <property type="entry name" value="S1_domain"/>
</dbReference>
<dbReference type="InterPro" id="IPR057302">
    <property type="entry name" value="Rrp5_S1"/>
</dbReference>
<dbReference type="Proteomes" id="UP000325313">
    <property type="component" value="Unassembled WGS sequence"/>
</dbReference>
<dbReference type="SMART" id="SM00316">
    <property type="entry name" value="S1"/>
    <property type="match status" value="3"/>
</dbReference>
<dbReference type="InterPro" id="IPR057301">
    <property type="entry name" value="Rrp5_OB_4th"/>
</dbReference>
<dbReference type="FunFam" id="2.40.50.140:FF:000148">
    <property type="entry name" value="protein RRP5 homolog isoform X1"/>
    <property type="match status" value="1"/>
</dbReference>
<dbReference type="Pfam" id="PF24685">
    <property type="entry name" value="OB_RRP5_4th"/>
    <property type="match status" value="1"/>
</dbReference>
<accession>A0A5B0N081</accession>
<protein>
    <submittedName>
        <fullName evidence="3">rRNA bioproteinsis protein rrp5</fullName>
    </submittedName>
</protein>
<dbReference type="PANTHER" id="PTHR23270">
    <property type="entry name" value="PROGRAMMED CELL DEATH PROTEIN 11 PRE-RRNA PROCESSING PROTEIN RRP5"/>
    <property type="match status" value="1"/>
</dbReference>
<dbReference type="PROSITE" id="PS50126">
    <property type="entry name" value="S1"/>
    <property type="match status" value="1"/>
</dbReference>
<proteinExistence type="predicted"/>
<evidence type="ECO:0000313" key="4">
    <source>
        <dbReference type="Proteomes" id="UP000325313"/>
    </source>
</evidence>
<feature type="compositionally biased region" description="Basic and acidic residues" evidence="1">
    <location>
        <begin position="134"/>
        <end position="181"/>
    </location>
</feature>
<feature type="region of interest" description="Disordered" evidence="1">
    <location>
        <begin position="101"/>
        <end position="223"/>
    </location>
</feature>
<dbReference type="InterPro" id="IPR012340">
    <property type="entry name" value="NA-bd_OB-fold"/>
</dbReference>
<comment type="caution">
    <text evidence="3">The sequence shown here is derived from an EMBL/GenBank/DDBJ whole genome shotgun (WGS) entry which is preliminary data.</text>
</comment>
<evidence type="ECO:0000259" key="2">
    <source>
        <dbReference type="PROSITE" id="PS50126"/>
    </source>
</evidence>
<gene>
    <name evidence="3" type="primary">RRP5_3</name>
    <name evidence="3" type="ORF">PGTUg99_026714</name>
</gene>
<sequence length="780" mass="86606">MRWESPSRPLVVTLTLSSNQQIQHLQRALLLRIDQFFWTNTICQPTSDLQSHIDNKDPATLPYFVQFNHIKSNFITIHVNLSSLTVPSRSKKRWKHTQTYYDTHQMAKKRRTSSVSGEPSTHAELPTNKPKKIKWSEDQVKTKNSKDGNKLKKERSPDKKKTLPWKDPKKKEPATEPDQRKFNKPKNQPSDPPRLPTSTADEIDFPRGAKGQKRAQDEEPGSHIADAYRVEHLNHKRLIPGIKLAGMITKLTETAEDDEGSVASNSDSDRTENALRGLDEMFTVGQWIRCSVLRASPLVRSALKVTLTIDPVHINSGIDKSDLQGHMTLTGAVKSIEDRGYIIDLGISVDSNVDSATSQASANNLTAFISFADATKATGVNHQDEPSLQWEVGQVLWCRINKLSENGATCMVSVNAQDISRSVLTAATNIDSILPLHMVSCLITSVIPGQGLNVTLLGFFKATIQVPHLECHSTTGVDLSEKFKVGQKLRARVLWDTIPSKNHVSLEGNESLLGPKIFSLSIFDHVVKLDTPGLPTHLQNGERTRCDKIDQLLLYPIGYTFQTVRIFRVDEEWGVYATCVNGEDGLPIEIDPPVAFAHIAAISDSFLSCLSKDSGPYKVGTTHKARVTGVSPVDGVLQLTLQPSVVEQAYMRSEDIPIGALMNGTIKKLTATNLIVRIEGGHDAVVWPDHYSDVKHAHPEKKFAPGAKVKARVLYTNPDRDQIVLTLRKTLVRADEIITSYESASVGTCAWAMITKVEEKFMLIEFFGHTKGLVPRAEAE</sequence>
<dbReference type="GO" id="GO:0032040">
    <property type="term" value="C:small-subunit processome"/>
    <property type="evidence" value="ECO:0007669"/>
    <property type="project" value="TreeGrafter"/>
</dbReference>
<organism evidence="3 4">
    <name type="scientific">Puccinia graminis f. sp. tritici</name>
    <dbReference type="NCBI Taxonomy" id="56615"/>
    <lineage>
        <taxon>Eukaryota</taxon>
        <taxon>Fungi</taxon>
        <taxon>Dikarya</taxon>
        <taxon>Basidiomycota</taxon>
        <taxon>Pucciniomycotina</taxon>
        <taxon>Pucciniomycetes</taxon>
        <taxon>Pucciniales</taxon>
        <taxon>Pucciniaceae</taxon>
        <taxon>Puccinia</taxon>
    </lineage>
</organism>
<feature type="domain" description="S1 motif" evidence="2">
    <location>
        <begin position="659"/>
        <end position="728"/>
    </location>
</feature>